<evidence type="ECO:0000256" key="1">
    <source>
        <dbReference type="SAM" id="Coils"/>
    </source>
</evidence>
<feature type="transmembrane region" description="Helical" evidence="2">
    <location>
        <begin position="16"/>
        <end position="33"/>
    </location>
</feature>
<keyword evidence="1" id="KW-0175">Coiled coil</keyword>
<keyword evidence="2" id="KW-0472">Membrane</keyword>
<comment type="caution">
    <text evidence="3">The sequence shown here is derived from an EMBL/GenBank/DDBJ whole genome shotgun (WGS) entry which is preliminary data.</text>
</comment>
<evidence type="ECO:0000313" key="3">
    <source>
        <dbReference type="EMBL" id="MSS14388.1"/>
    </source>
</evidence>
<dbReference type="Pfam" id="PF04977">
    <property type="entry name" value="DivIC"/>
    <property type="match status" value="1"/>
</dbReference>
<dbReference type="EMBL" id="VULZ01000004">
    <property type="protein sequence ID" value="MSS14388.1"/>
    <property type="molecule type" value="Genomic_DNA"/>
</dbReference>
<dbReference type="Proteomes" id="UP000481852">
    <property type="component" value="Unassembled WGS sequence"/>
</dbReference>
<dbReference type="RefSeq" id="WP_154524071.1">
    <property type="nucleotide sequence ID" value="NZ_JAQYJL010000018.1"/>
</dbReference>
<dbReference type="AlphaFoldDB" id="A0A6L5X4T5"/>
<keyword evidence="4" id="KW-1185">Reference proteome</keyword>
<gene>
    <name evidence="3" type="ORF">FYJ35_04925</name>
</gene>
<dbReference type="InterPro" id="IPR007060">
    <property type="entry name" value="FtsL/DivIC"/>
</dbReference>
<sequence>MSRGKTRAVTKKNRSGMVLIMVVVSILMVVLLSRCVVLKQRNAAYADEIASLEEQYTEEEGRSKQIESYKAYTKTDSYVEKTAREKFGLVYPDETIFREEK</sequence>
<keyword evidence="2" id="KW-1133">Transmembrane helix</keyword>
<proteinExistence type="predicted"/>
<keyword evidence="2" id="KW-0812">Transmembrane</keyword>
<feature type="coiled-coil region" evidence="1">
    <location>
        <begin position="35"/>
        <end position="62"/>
    </location>
</feature>
<accession>A0A6L5X4T5</accession>
<evidence type="ECO:0000256" key="2">
    <source>
        <dbReference type="SAM" id="Phobius"/>
    </source>
</evidence>
<name>A0A6L5X4T5_9FIRM</name>
<evidence type="ECO:0000313" key="4">
    <source>
        <dbReference type="Proteomes" id="UP000481852"/>
    </source>
</evidence>
<reference evidence="3 4" key="1">
    <citation type="submission" date="2019-08" db="EMBL/GenBank/DDBJ databases">
        <title>In-depth cultivation of the pig gut microbiome towards novel bacterial diversity and tailored functional studies.</title>
        <authorList>
            <person name="Wylensek D."/>
            <person name="Hitch T.C.A."/>
            <person name="Clavel T."/>
        </authorList>
    </citation>
    <scope>NUCLEOTIDE SEQUENCE [LARGE SCALE GENOMIC DNA]</scope>
    <source>
        <strain evidence="3 4">Oil+RF-744-WCA-WT-11</strain>
    </source>
</reference>
<organism evidence="3 4">
    <name type="scientific">Porcincola intestinalis</name>
    <dbReference type="NCBI Taxonomy" id="2606632"/>
    <lineage>
        <taxon>Bacteria</taxon>
        <taxon>Bacillati</taxon>
        <taxon>Bacillota</taxon>
        <taxon>Clostridia</taxon>
        <taxon>Lachnospirales</taxon>
        <taxon>Lachnospiraceae</taxon>
        <taxon>Porcincola</taxon>
    </lineage>
</organism>
<protein>
    <submittedName>
        <fullName evidence="3">Septum formation initiator family protein</fullName>
    </submittedName>
</protein>